<feature type="compositionally biased region" description="Basic and acidic residues" evidence="6">
    <location>
        <begin position="1815"/>
        <end position="1824"/>
    </location>
</feature>
<dbReference type="InterPro" id="IPR036236">
    <property type="entry name" value="Znf_C2H2_sf"/>
</dbReference>
<feature type="domain" description="C2H2-type" evidence="7">
    <location>
        <begin position="1563"/>
        <end position="1590"/>
    </location>
</feature>
<protein>
    <recommendedName>
        <fullName evidence="7">C2H2-type domain-containing protein</fullName>
    </recommendedName>
</protein>
<accession>A0A834M8K6</accession>
<evidence type="ECO:0000256" key="6">
    <source>
        <dbReference type="SAM" id="MobiDB-lite"/>
    </source>
</evidence>
<comment type="caution">
    <text evidence="8">The sequence shown here is derived from an EMBL/GenBank/DDBJ whole genome shotgun (WGS) entry which is preliminary data.</text>
</comment>
<dbReference type="FunFam" id="3.30.160.60:FF:000894">
    <property type="entry name" value="Uncharacterized protein, isoform C"/>
    <property type="match status" value="1"/>
</dbReference>
<dbReference type="PROSITE" id="PS50157">
    <property type="entry name" value="ZINC_FINGER_C2H2_2"/>
    <property type="match status" value="6"/>
</dbReference>
<keyword evidence="1" id="KW-0479">Metal-binding</keyword>
<feature type="domain" description="C2H2-type" evidence="7">
    <location>
        <begin position="1409"/>
        <end position="1436"/>
    </location>
</feature>
<feature type="domain" description="C2H2-type" evidence="7">
    <location>
        <begin position="186"/>
        <end position="214"/>
    </location>
</feature>
<dbReference type="OrthoDB" id="6417347at2759"/>
<dbReference type="GO" id="GO:0005634">
    <property type="term" value="C:nucleus"/>
    <property type="evidence" value="ECO:0007669"/>
    <property type="project" value="TreeGrafter"/>
</dbReference>
<feature type="region of interest" description="Disordered" evidence="6">
    <location>
        <begin position="1780"/>
        <end position="1824"/>
    </location>
</feature>
<dbReference type="GO" id="GO:0008270">
    <property type="term" value="F:zinc ion binding"/>
    <property type="evidence" value="ECO:0007669"/>
    <property type="project" value="UniProtKB-KW"/>
</dbReference>
<dbReference type="PANTHER" id="PTHR24403:SF94">
    <property type="entry name" value="KUMGANG"/>
    <property type="match status" value="1"/>
</dbReference>
<evidence type="ECO:0000256" key="1">
    <source>
        <dbReference type="ARBA" id="ARBA00022723"/>
    </source>
</evidence>
<feature type="region of interest" description="Disordered" evidence="6">
    <location>
        <begin position="1"/>
        <end position="58"/>
    </location>
</feature>
<dbReference type="SMART" id="SM00355">
    <property type="entry name" value="ZnF_C2H2"/>
    <property type="match status" value="25"/>
</dbReference>
<evidence type="ECO:0000259" key="7">
    <source>
        <dbReference type="PROSITE" id="PS50157"/>
    </source>
</evidence>
<keyword evidence="3 5" id="KW-0863">Zinc-finger</keyword>
<dbReference type="PANTHER" id="PTHR24403">
    <property type="entry name" value="ZINC FINGER PROTEIN"/>
    <property type="match status" value="1"/>
</dbReference>
<dbReference type="FunFam" id="3.30.160.60:FF:001449">
    <property type="entry name" value="Uncharacterized protein, isoform C"/>
    <property type="match status" value="1"/>
</dbReference>
<feature type="compositionally biased region" description="Acidic residues" evidence="6">
    <location>
        <begin position="162"/>
        <end position="183"/>
    </location>
</feature>
<dbReference type="GO" id="GO:0010468">
    <property type="term" value="P:regulation of gene expression"/>
    <property type="evidence" value="ECO:0007669"/>
    <property type="project" value="TreeGrafter"/>
</dbReference>
<feature type="compositionally biased region" description="Acidic residues" evidence="6">
    <location>
        <begin position="30"/>
        <end position="40"/>
    </location>
</feature>
<feature type="region of interest" description="Disordered" evidence="6">
    <location>
        <begin position="1276"/>
        <end position="1296"/>
    </location>
</feature>
<dbReference type="Proteomes" id="UP000625711">
    <property type="component" value="Unassembled WGS sequence"/>
</dbReference>
<evidence type="ECO:0000313" key="8">
    <source>
        <dbReference type="EMBL" id="KAF7269009.1"/>
    </source>
</evidence>
<organism evidence="8 9">
    <name type="scientific">Rhynchophorus ferrugineus</name>
    <name type="common">Red palm weevil</name>
    <name type="synonym">Curculio ferrugineus</name>
    <dbReference type="NCBI Taxonomy" id="354439"/>
    <lineage>
        <taxon>Eukaryota</taxon>
        <taxon>Metazoa</taxon>
        <taxon>Ecdysozoa</taxon>
        <taxon>Arthropoda</taxon>
        <taxon>Hexapoda</taxon>
        <taxon>Insecta</taxon>
        <taxon>Pterygota</taxon>
        <taxon>Neoptera</taxon>
        <taxon>Endopterygota</taxon>
        <taxon>Coleoptera</taxon>
        <taxon>Polyphaga</taxon>
        <taxon>Cucujiformia</taxon>
        <taxon>Curculionidae</taxon>
        <taxon>Dryophthorinae</taxon>
        <taxon>Rhynchophorus</taxon>
    </lineage>
</organism>
<evidence type="ECO:0000256" key="5">
    <source>
        <dbReference type="PROSITE-ProRule" id="PRU00042"/>
    </source>
</evidence>
<feature type="compositionally biased region" description="Polar residues" evidence="6">
    <location>
        <begin position="1006"/>
        <end position="1016"/>
    </location>
</feature>
<feature type="region of interest" description="Disordered" evidence="6">
    <location>
        <begin position="844"/>
        <end position="878"/>
    </location>
</feature>
<dbReference type="EMBL" id="JAACXV010014280">
    <property type="protein sequence ID" value="KAF7269009.1"/>
    <property type="molecule type" value="Genomic_DNA"/>
</dbReference>
<feature type="domain" description="C2H2-type" evidence="7">
    <location>
        <begin position="1718"/>
        <end position="1740"/>
    </location>
</feature>
<feature type="domain" description="C2H2-type" evidence="7">
    <location>
        <begin position="1184"/>
        <end position="1206"/>
    </location>
</feature>
<feature type="compositionally biased region" description="Basic and acidic residues" evidence="6">
    <location>
        <begin position="1276"/>
        <end position="1288"/>
    </location>
</feature>
<dbReference type="FunFam" id="3.30.160.60:FF:001268">
    <property type="entry name" value="Uncharacterized protein, isoform C"/>
    <property type="match status" value="1"/>
</dbReference>
<name>A0A834M8K6_RHYFE</name>
<evidence type="ECO:0000256" key="3">
    <source>
        <dbReference type="ARBA" id="ARBA00022771"/>
    </source>
</evidence>
<keyword evidence="9" id="KW-1185">Reference proteome</keyword>
<dbReference type="SUPFAM" id="SSF57667">
    <property type="entry name" value="beta-beta-alpha zinc fingers"/>
    <property type="match status" value="4"/>
</dbReference>
<keyword evidence="4" id="KW-0862">Zinc</keyword>
<reference evidence="8" key="1">
    <citation type="submission" date="2020-08" db="EMBL/GenBank/DDBJ databases">
        <title>Genome sequencing and assembly of the red palm weevil Rhynchophorus ferrugineus.</title>
        <authorList>
            <person name="Dias G.B."/>
            <person name="Bergman C.M."/>
            <person name="Manee M."/>
        </authorList>
    </citation>
    <scope>NUCLEOTIDE SEQUENCE</scope>
    <source>
        <strain evidence="8">AA-2017</strain>
        <tissue evidence="8">Whole larva</tissue>
    </source>
</reference>
<dbReference type="PROSITE" id="PS00028">
    <property type="entry name" value="ZINC_FINGER_C2H2_1"/>
    <property type="match status" value="7"/>
</dbReference>
<feature type="region of interest" description="Disordered" evidence="6">
    <location>
        <begin position="989"/>
        <end position="1016"/>
    </location>
</feature>
<dbReference type="InterPro" id="IPR050688">
    <property type="entry name" value="Zinc_finger/UBP_domain"/>
</dbReference>
<keyword evidence="2" id="KW-0677">Repeat</keyword>
<feature type="region of interest" description="Disordered" evidence="6">
    <location>
        <begin position="298"/>
        <end position="361"/>
    </location>
</feature>
<proteinExistence type="predicted"/>
<gene>
    <name evidence="8" type="ORF">GWI33_017930</name>
</gene>
<feature type="compositionally biased region" description="Polar residues" evidence="6">
    <location>
        <begin position="315"/>
        <end position="330"/>
    </location>
</feature>
<feature type="domain" description="C2H2-type" evidence="7">
    <location>
        <begin position="1380"/>
        <end position="1407"/>
    </location>
</feature>
<dbReference type="InterPro" id="IPR013087">
    <property type="entry name" value="Znf_C2H2_type"/>
</dbReference>
<evidence type="ECO:0000256" key="4">
    <source>
        <dbReference type="ARBA" id="ARBA00022833"/>
    </source>
</evidence>
<feature type="region of interest" description="Disordered" evidence="6">
    <location>
        <begin position="123"/>
        <end position="185"/>
    </location>
</feature>
<evidence type="ECO:0000313" key="9">
    <source>
        <dbReference type="Proteomes" id="UP000625711"/>
    </source>
</evidence>
<evidence type="ECO:0000256" key="2">
    <source>
        <dbReference type="ARBA" id="ARBA00022737"/>
    </source>
</evidence>
<sequence>MSVSSMVHRSAGGSPTVRNAVSDDALSEPSVDDVPDAVEDAAERPARDPNGTATAGQTKELPDCKVRRNYTCSACDFFTQNPRQFLYHLRDVHREKIRVYECPNCLYASKHFQKLLRHSKMVHGTSEGMSAAETSRKSRKRSLDAEEEDEVPVEEAPRDSVDDQVPEEPAAGEEEEQPPAEDDPTFKCSVCVFSSRNRSLLNRHEREEHIKTKFFRCSKCTYVTHIKARYTKHVKYHSMPMIKCEMCDFRTPYKWNLDRHCKNHNGRGAFRCSACNFTADIKQSLTVHEMNHHVPPVGQAAGLGVGRRRNKVGASDTTAAEENAANSQDPSLVVPQPEPVPYADQLSHDDHPGPKPKPKIKITPKKTKILPAKLSDRTNSRHSDFIHPDDIIHHANGNVYIKNKCKLCNFKTAWDSEMAKHERKFHNLHGEIIERGASRKNPRPIPNLIPIPAASSGRHRLPNFRSADIPEPKELAMSEKDMNDICRRSANSALKDLASLFGSEDVFKHAAIPKVPDLIPVFSAQQNKTKTAKNASFFDKFGPELGSRSNLICNLCGYESKCLTEQVKHQKSCGKETSKVPNVIPVHNISASRCQYCRHRCKSSADLHVHLRTCAEALRMFSYETKQEDDTLSEHENELKIDEDRQSVDGDYDTKPHPMENKVFVWNNITVPMDIEVDDSSYEYTEDKNDDNISLDLSMWSQSPACSDNSSAGQENNNNLNTNNNISAGIHHSPVPATEKIPTHGNDISVAQHKRVFKCPHCTFWASTASRFHVHIVGHLNKKPFECSLCSYRSNWRWDITKHIKLKSVRDQAHEQASVLMTDETGRRNYSKYNKYLTEIPLSSLQSSSETSGGSGTRPKHYDRNSSPSTSKTDKTKAISAGDLNSLLKVGVLKPPPPLKSVEQILLDAVCMDKKKTNADSKRTLFRCKKCNFRDASRDVLLQHVKAHYQQLDSPEYQYQQAVAAAQVTVTSSLLTNAAAVSSGSSRFTSQDLSLRGTSPDRDEASVNNSNVTKGGTATQAPFRCGHCNQVSNWKHVIQRHCRLKHNGDIRVVSSKNGQEKMEIEEQTDEPDYNDVPQLGAYKCKMCPYSTDDSDEHQAHQPGHKPNGDNNVKCFFCKFWVAQEDDLLDHLRLHGVSDPQEFLRNNASDPEGKKFKCTLCPYVTNTKSQYNYHKQFHKNRGGQYTCSQCSYNVSKRHLLHQHLKIHGINVSPSKQNGEGIDFDDVEIEEVPFINSTLNTSDCADIPLVWVSKDGHFSKMFKCRFCPHVNLRKVNIQEHEKMHSPRDKSSNSSSSKLNDMEHRCVECNYICKNAGVLSSHSKVHQGLYGTIHSIVDPTRSDEEQLREISRDISNASEGIDTSEFLQVEMEEPEAASDGVLYFCSDCPARFLNKTEHKIHRGFHHGSSQKYKCNSCSYSSDNDSYLTSHKKVHTSEYHLRTEKLKEFNAVSLDHPEPELRELVLSNGDSAWEVVYKSEIERKNNILASFLSMPLKSSQQNVPISGTDLFQRRSEARQVLECIEREELPDETDVTPNVPVDVSVQGNPEFVYQKCMKNGRVKEKRYKCHKCPSAFEKREQYKIHLGLHGSRQRHSCEYCDYSVKYFANYVQHLKKHKFNEDAQAAMKKSLDAMDDTDEADESMEVVSDPAPDNCDDGSLKLSVADQQMLNIMEQRKSNSNSPIDDKKTYYCSHCPYVNGRRDALDNHLKRHECVSKIKSAYACEYCDYSVPQAHFLRDHTKLHFIPNKSNHVDGYMICDNFKLTSSKLKASNVKGDDEELVIYENDAKDDPPTGANGEKFNNNKGETELPDVQTGDLIVEKSSEPNS</sequence>
<dbReference type="Gene3D" id="3.30.160.60">
    <property type="entry name" value="Classic Zinc Finger"/>
    <property type="match status" value="9"/>
</dbReference>